<organism evidence="1 2">
    <name type="scientific">Prunus dulcis</name>
    <name type="common">Almond</name>
    <name type="synonym">Amygdalus dulcis</name>
    <dbReference type="NCBI Taxonomy" id="3755"/>
    <lineage>
        <taxon>Eukaryota</taxon>
        <taxon>Viridiplantae</taxon>
        <taxon>Streptophyta</taxon>
        <taxon>Embryophyta</taxon>
        <taxon>Tracheophyta</taxon>
        <taxon>Spermatophyta</taxon>
        <taxon>Magnoliopsida</taxon>
        <taxon>eudicotyledons</taxon>
        <taxon>Gunneridae</taxon>
        <taxon>Pentapetalae</taxon>
        <taxon>rosids</taxon>
        <taxon>fabids</taxon>
        <taxon>Rosales</taxon>
        <taxon>Rosaceae</taxon>
        <taxon>Amygdaloideae</taxon>
        <taxon>Amygdaleae</taxon>
        <taxon>Prunus</taxon>
    </lineage>
</organism>
<dbReference type="EMBL" id="JAJFAZ020000006">
    <property type="protein sequence ID" value="KAI5323131.1"/>
    <property type="molecule type" value="Genomic_DNA"/>
</dbReference>
<sequence length="93" mass="10748">MASYRQLKQLILHICRILVNVRQVEGLIRLIPCIGQELLVGEHHYRVDLFSDTIDYQLEELNSRFSEGSMELLILSSALDPSNDFKAFKIDDI</sequence>
<name>A0AAD4VFS8_PRUDU</name>
<keyword evidence="2" id="KW-1185">Reference proteome</keyword>
<reference evidence="1 2" key="1">
    <citation type="journal article" date="2022" name="G3 (Bethesda)">
        <title>Whole-genome sequence and methylome profiling of the almond [Prunus dulcis (Mill.) D.A. Webb] cultivar 'Nonpareil'.</title>
        <authorList>
            <person name="D'Amico-Willman K.M."/>
            <person name="Ouma W.Z."/>
            <person name="Meulia T."/>
            <person name="Sideli G.M."/>
            <person name="Gradziel T.M."/>
            <person name="Fresnedo-Ramirez J."/>
        </authorList>
    </citation>
    <scope>NUCLEOTIDE SEQUENCE [LARGE SCALE GENOMIC DNA]</scope>
    <source>
        <strain evidence="1">Clone GOH B32 T37-40</strain>
    </source>
</reference>
<accession>A0AAD4VFS8</accession>
<evidence type="ECO:0000313" key="1">
    <source>
        <dbReference type="EMBL" id="KAI5323131.1"/>
    </source>
</evidence>
<dbReference type="Proteomes" id="UP001054821">
    <property type="component" value="Chromosome 6"/>
</dbReference>
<evidence type="ECO:0000313" key="2">
    <source>
        <dbReference type="Proteomes" id="UP001054821"/>
    </source>
</evidence>
<gene>
    <name evidence="1" type="ORF">L3X38_032203</name>
</gene>
<comment type="caution">
    <text evidence="1">The sequence shown here is derived from an EMBL/GenBank/DDBJ whole genome shotgun (WGS) entry which is preliminary data.</text>
</comment>
<protein>
    <submittedName>
        <fullName evidence="1">Uncharacterized protein</fullName>
    </submittedName>
</protein>
<dbReference type="AlphaFoldDB" id="A0AAD4VFS8"/>
<proteinExistence type="predicted"/>